<keyword evidence="1" id="KW-0732">Signal</keyword>
<dbReference type="OrthoDB" id="700277at2"/>
<comment type="caution">
    <text evidence="2">The sequence shown here is derived from an EMBL/GenBank/DDBJ whole genome shotgun (WGS) entry which is preliminary data.</text>
</comment>
<evidence type="ECO:0000313" key="3">
    <source>
        <dbReference type="Proteomes" id="UP000051682"/>
    </source>
</evidence>
<reference evidence="2 3" key="1">
    <citation type="submission" date="2015-10" db="EMBL/GenBank/DDBJ databases">
        <title>Chryseobacterium aquaticum genome.</title>
        <authorList>
            <person name="Newman J.D."/>
            <person name="Ferguson M.B."/>
            <person name="Miller J.R."/>
        </authorList>
    </citation>
    <scope>NUCLEOTIDE SEQUENCE [LARGE SCALE GENOMIC DNA]</scope>
    <source>
        <strain evidence="2 3">KCTC 12483</strain>
    </source>
</reference>
<protein>
    <submittedName>
        <fullName evidence="2">Uncharacterized protein</fullName>
    </submittedName>
</protein>
<organism evidence="2 3">
    <name type="scientific">Chryseobacterium aquaticum</name>
    <dbReference type="NCBI Taxonomy" id="452084"/>
    <lineage>
        <taxon>Bacteria</taxon>
        <taxon>Pseudomonadati</taxon>
        <taxon>Bacteroidota</taxon>
        <taxon>Flavobacteriia</taxon>
        <taxon>Flavobacteriales</taxon>
        <taxon>Weeksellaceae</taxon>
        <taxon>Chryseobacterium group</taxon>
        <taxon>Chryseobacterium</taxon>
    </lineage>
</organism>
<feature type="signal peptide" evidence="1">
    <location>
        <begin position="1"/>
        <end position="20"/>
    </location>
</feature>
<gene>
    <name evidence="2" type="ORF">AR438_07650</name>
</gene>
<sequence length="344" mass="37700">MNRKFCLLMMIFLLTGKFHSQISYSSWVNGYLQINSYQGNTDPNGYTMTLSGNGNFNIPNWKVTARLKSPITANNGPYTFPANKISFQPVSSTGQAYPNPVPTIAEIGIPPNTVVTEGSEFFLVPKSNAPLRNQPSQQNGYYSLQLKFSITVAGGAYLSNYPAWTTFNVPMEFTAYSQNNSIIGRMDHNIQFQIGTLSGTPPTSTELSLKVNGNATNGLLEFNSMQDYKDGKSVTYPNALTVKANTNFQITVKAIQSNFTSLAGKTIPVSNVQMNVTPLTQNAGSALYTVFLNTASQTIAKGSSTQGANLDYTIKYSTKPNDEYFINAKPDEYSATLQYEITPQ</sequence>
<dbReference type="AlphaFoldDB" id="A0A0Q3P750"/>
<dbReference type="EMBL" id="LLYZ01000005">
    <property type="protein sequence ID" value="KQK25478.1"/>
    <property type="molecule type" value="Genomic_DNA"/>
</dbReference>
<keyword evidence="3" id="KW-1185">Reference proteome</keyword>
<evidence type="ECO:0000256" key="1">
    <source>
        <dbReference type="SAM" id="SignalP"/>
    </source>
</evidence>
<name>A0A0Q3P750_9FLAO</name>
<feature type="chain" id="PRO_5006206293" evidence="1">
    <location>
        <begin position="21"/>
        <end position="344"/>
    </location>
</feature>
<dbReference type="Proteomes" id="UP000051682">
    <property type="component" value="Unassembled WGS sequence"/>
</dbReference>
<accession>A0A0Q3P750</accession>
<dbReference type="RefSeq" id="WP_056013913.1">
    <property type="nucleotide sequence ID" value="NZ_LLYZ01000005.1"/>
</dbReference>
<evidence type="ECO:0000313" key="2">
    <source>
        <dbReference type="EMBL" id="KQK25478.1"/>
    </source>
</evidence>
<dbReference type="STRING" id="452084.AR438_07650"/>
<proteinExistence type="predicted"/>